<keyword evidence="12" id="KW-1185">Reference proteome</keyword>
<dbReference type="InterPro" id="IPR000276">
    <property type="entry name" value="GPCR_Rhodpsn"/>
</dbReference>
<evidence type="ECO:0000256" key="5">
    <source>
        <dbReference type="ARBA" id="ARBA00023040"/>
    </source>
</evidence>
<keyword evidence="6 9" id="KW-0472">Membrane</keyword>
<feature type="transmembrane region" description="Helical" evidence="9">
    <location>
        <begin position="18"/>
        <end position="46"/>
    </location>
</feature>
<evidence type="ECO:0000256" key="6">
    <source>
        <dbReference type="ARBA" id="ARBA00023136"/>
    </source>
</evidence>
<feature type="domain" description="G-protein coupled receptors family 1 profile" evidence="10">
    <location>
        <begin position="37"/>
        <end position="304"/>
    </location>
</feature>
<dbReference type="Gene3D" id="1.20.1070.10">
    <property type="entry name" value="Rhodopsin 7-helix transmembrane proteins"/>
    <property type="match status" value="1"/>
</dbReference>
<gene>
    <name evidence="11" type="ORF">V1264_009503</name>
</gene>
<dbReference type="SUPFAM" id="SSF81321">
    <property type="entry name" value="Family A G protein-coupled receptor-like"/>
    <property type="match status" value="1"/>
</dbReference>
<evidence type="ECO:0000256" key="1">
    <source>
        <dbReference type="ARBA" id="ARBA00004651"/>
    </source>
</evidence>
<feature type="transmembrane region" description="Helical" evidence="9">
    <location>
        <begin position="284"/>
        <end position="307"/>
    </location>
</feature>
<dbReference type="PRINTS" id="PR00237">
    <property type="entry name" value="GPCRRHODOPSN"/>
</dbReference>
<dbReference type="PANTHER" id="PTHR24228:SF74">
    <property type="entry name" value="G-PROTEIN COUPLED RECEPTORS FAMILY 1 PROFILE DOMAIN-CONTAINING PROTEIN"/>
    <property type="match status" value="1"/>
</dbReference>
<dbReference type="GO" id="GO:0004930">
    <property type="term" value="F:G protein-coupled receptor activity"/>
    <property type="evidence" value="ECO:0007669"/>
    <property type="project" value="UniProtKB-KW"/>
</dbReference>
<sequence length="400" mass="45662">MNTTQKVEDYVGDDLPEWIRILFVTLHVLTSVNGVLGCVLIFLSLHRNTLFRSATCTYSAYLVNLAIADLYFAAYHFPMMAVGLAIGRYPVANKAHCQFTGYTAMTGYNVYLLTLTAISFDRYMRVCHNLVFRRYFSQRCSIVACLLTWVVSAVMPIQPLAKDMLGFDSKIHVCFVKDSAGFSIHAFYLAIYFFPIACSGFFNFRIFAVYWHSRRKVNEHLGMLDSRLSRTASSVKFCFSVKSVKSSDLALLRSLIVIYLCLFLLVTPIQLVQALRPWYDIPNSVYVFFIWLVSINNSNDWIVYGYLNTRFREDFRQILYQCGLAACLCVERPGNDMLSGTTCMHRTSYRLVNSRGRDSTDNTCRNSLRFSLPWMRSVGTSGRTIAKTTFTIASAVIEQN</sequence>
<dbReference type="AlphaFoldDB" id="A0AAN9ARV6"/>
<evidence type="ECO:0000256" key="3">
    <source>
        <dbReference type="ARBA" id="ARBA00022692"/>
    </source>
</evidence>
<evidence type="ECO:0000256" key="4">
    <source>
        <dbReference type="ARBA" id="ARBA00022989"/>
    </source>
</evidence>
<feature type="transmembrane region" description="Helical" evidence="9">
    <location>
        <begin position="58"/>
        <end position="79"/>
    </location>
</feature>
<keyword evidence="3 9" id="KW-0812">Transmembrane</keyword>
<keyword evidence="5" id="KW-0297">G-protein coupled receptor</keyword>
<protein>
    <recommendedName>
        <fullName evidence="10">G-protein coupled receptors family 1 profile domain-containing protein</fullName>
    </recommendedName>
</protein>
<reference evidence="11 12" key="1">
    <citation type="submission" date="2024-02" db="EMBL/GenBank/DDBJ databases">
        <title>Chromosome-scale genome assembly of the rough periwinkle Littorina saxatilis.</title>
        <authorList>
            <person name="De Jode A."/>
            <person name="Faria R."/>
            <person name="Formenti G."/>
            <person name="Sims Y."/>
            <person name="Smith T.P."/>
            <person name="Tracey A."/>
            <person name="Wood J.M.D."/>
            <person name="Zagrodzka Z.B."/>
            <person name="Johannesson K."/>
            <person name="Butlin R.K."/>
            <person name="Leder E.H."/>
        </authorList>
    </citation>
    <scope>NUCLEOTIDE SEQUENCE [LARGE SCALE GENOMIC DNA]</scope>
    <source>
        <strain evidence="11">Snail1</strain>
        <tissue evidence="11">Muscle</tissue>
    </source>
</reference>
<feature type="transmembrane region" description="Helical" evidence="9">
    <location>
        <begin position="141"/>
        <end position="161"/>
    </location>
</feature>
<dbReference type="PANTHER" id="PTHR24228">
    <property type="entry name" value="B2 BRADYKININ RECEPTOR/ANGIOTENSIN II RECEPTOR"/>
    <property type="match status" value="1"/>
</dbReference>
<dbReference type="Pfam" id="PF00001">
    <property type="entry name" value="7tm_1"/>
    <property type="match status" value="1"/>
</dbReference>
<evidence type="ECO:0000313" key="11">
    <source>
        <dbReference type="EMBL" id="KAK7091881.1"/>
    </source>
</evidence>
<evidence type="ECO:0000256" key="9">
    <source>
        <dbReference type="SAM" id="Phobius"/>
    </source>
</evidence>
<comment type="caution">
    <text evidence="11">The sequence shown here is derived from an EMBL/GenBank/DDBJ whole genome shotgun (WGS) entry which is preliminary data.</text>
</comment>
<feature type="transmembrane region" description="Helical" evidence="9">
    <location>
        <begin position="250"/>
        <end position="272"/>
    </location>
</feature>
<feature type="transmembrane region" description="Helical" evidence="9">
    <location>
        <begin position="186"/>
        <end position="211"/>
    </location>
</feature>
<evidence type="ECO:0000259" key="10">
    <source>
        <dbReference type="PROSITE" id="PS50262"/>
    </source>
</evidence>
<keyword evidence="8" id="KW-0807">Transducer</keyword>
<dbReference type="CDD" id="cd00637">
    <property type="entry name" value="7tm_classA_rhodopsin-like"/>
    <property type="match status" value="1"/>
</dbReference>
<dbReference type="PROSITE" id="PS50262">
    <property type="entry name" value="G_PROTEIN_RECEP_F1_2"/>
    <property type="match status" value="1"/>
</dbReference>
<organism evidence="11 12">
    <name type="scientific">Littorina saxatilis</name>
    <dbReference type="NCBI Taxonomy" id="31220"/>
    <lineage>
        <taxon>Eukaryota</taxon>
        <taxon>Metazoa</taxon>
        <taxon>Spiralia</taxon>
        <taxon>Lophotrochozoa</taxon>
        <taxon>Mollusca</taxon>
        <taxon>Gastropoda</taxon>
        <taxon>Caenogastropoda</taxon>
        <taxon>Littorinimorpha</taxon>
        <taxon>Littorinoidea</taxon>
        <taxon>Littorinidae</taxon>
        <taxon>Littorina</taxon>
    </lineage>
</organism>
<accession>A0AAN9ARV6</accession>
<comment type="subcellular location">
    <subcellularLocation>
        <location evidence="1">Cell membrane</location>
        <topology evidence="1">Multi-pass membrane protein</topology>
    </subcellularLocation>
</comment>
<evidence type="ECO:0000256" key="7">
    <source>
        <dbReference type="ARBA" id="ARBA00023170"/>
    </source>
</evidence>
<dbReference type="EMBL" id="JBAMIC010000022">
    <property type="protein sequence ID" value="KAK7091881.1"/>
    <property type="molecule type" value="Genomic_DNA"/>
</dbReference>
<name>A0AAN9ARV6_9CAEN</name>
<dbReference type="InterPro" id="IPR017452">
    <property type="entry name" value="GPCR_Rhodpsn_7TM"/>
</dbReference>
<proteinExistence type="predicted"/>
<dbReference type="Proteomes" id="UP001374579">
    <property type="component" value="Unassembled WGS sequence"/>
</dbReference>
<keyword evidence="7" id="KW-0675">Receptor</keyword>
<evidence type="ECO:0000313" key="12">
    <source>
        <dbReference type="Proteomes" id="UP001374579"/>
    </source>
</evidence>
<evidence type="ECO:0000256" key="2">
    <source>
        <dbReference type="ARBA" id="ARBA00022475"/>
    </source>
</evidence>
<dbReference type="GO" id="GO:0005886">
    <property type="term" value="C:plasma membrane"/>
    <property type="evidence" value="ECO:0007669"/>
    <property type="project" value="UniProtKB-SubCell"/>
</dbReference>
<keyword evidence="2" id="KW-1003">Cell membrane</keyword>
<feature type="transmembrane region" description="Helical" evidence="9">
    <location>
        <begin position="99"/>
        <end position="120"/>
    </location>
</feature>
<keyword evidence="4 9" id="KW-1133">Transmembrane helix</keyword>
<evidence type="ECO:0000256" key="8">
    <source>
        <dbReference type="ARBA" id="ARBA00023224"/>
    </source>
</evidence>